<reference evidence="2 3" key="1">
    <citation type="submission" date="2016-10" db="EMBL/GenBank/DDBJ databases">
        <authorList>
            <person name="de Groot N.N."/>
        </authorList>
    </citation>
    <scope>NUCLEOTIDE SEQUENCE [LARGE SCALE GENOMIC DNA]</scope>
    <source>
        <strain evidence="2 3">CGMCC 4.2026</strain>
    </source>
</reference>
<name>A0A1H8QK81_9ACTN</name>
<keyword evidence="3" id="KW-1185">Reference proteome</keyword>
<gene>
    <name evidence="2" type="ORF">SAMN05216267_103034</name>
</gene>
<dbReference type="Proteomes" id="UP000181951">
    <property type="component" value="Unassembled WGS sequence"/>
</dbReference>
<evidence type="ECO:0008006" key="4">
    <source>
        <dbReference type="Google" id="ProtNLM"/>
    </source>
</evidence>
<proteinExistence type="predicted"/>
<dbReference type="AlphaFoldDB" id="A0A1H8QK81"/>
<feature type="region of interest" description="Disordered" evidence="1">
    <location>
        <begin position="18"/>
        <end position="51"/>
    </location>
</feature>
<dbReference type="STRING" id="310780.SAMN05216267_103034"/>
<feature type="region of interest" description="Disordered" evidence="1">
    <location>
        <begin position="162"/>
        <end position="184"/>
    </location>
</feature>
<organism evidence="2 3">
    <name type="scientific">Actinacidiphila rubida</name>
    <dbReference type="NCBI Taxonomy" id="310780"/>
    <lineage>
        <taxon>Bacteria</taxon>
        <taxon>Bacillati</taxon>
        <taxon>Actinomycetota</taxon>
        <taxon>Actinomycetes</taxon>
        <taxon>Kitasatosporales</taxon>
        <taxon>Streptomycetaceae</taxon>
        <taxon>Actinacidiphila</taxon>
    </lineage>
</organism>
<evidence type="ECO:0000313" key="3">
    <source>
        <dbReference type="Proteomes" id="UP000181951"/>
    </source>
</evidence>
<feature type="compositionally biased region" description="Basic and acidic residues" evidence="1">
    <location>
        <begin position="35"/>
        <end position="51"/>
    </location>
</feature>
<evidence type="ECO:0000313" key="2">
    <source>
        <dbReference type="EMBL" id="SEO54421.1"/>
    </source>
</evidence>
<protein>
    <recommendedName>
        <fullName evidence="4">DUF1508 domain-containing protein</fullName>
    </recommendedName>
</protein>
<evidence type="ECO:0000256" key="1">
    <source>
        <dbReference type="SAM" id="MobiDB-lite"/>
    </source>
</evidence>
<sequence length="201" mass="21984">MVRSRFLYVSTEDLGRYVPAGERTGRPVPASSPDRAPHLRRPDRGERSGEERAGRVGWRLIGANNRELGRSAAVFESVELCGAAVVRLREGVGAGQVRVLFAMSDTAGTWTWRLELGGHQAAMSGRTYQRQREAQHNLNLFLTAVPLARLTVEMPVRPRLRGLQLPRPADGPRATGSTRADLEGDTVRLLAAGPQGRAVRS</sequence>
<dbReference type="EMBL" id="FODD01000030">
    <property type="protein sequence ID" value="SEO54421.1"/>
    <property type="molecule type" value="Genomic_DNA"/>
</dbReference>
<accession>A0A1H8QK81</accession>